<dbReference type="Proteomes" id="UP000034085">
    <property type="component" value="Chromosome"/>
</dbReference>
<evidence type="ECO:0000313" key="2">
    <source>
        <dbReference type="Proteomes" id="UP000034085"/>
    </source>
</evidence>
<accession>A0A0F6RI74</accession>
<dbReference type="KEGG" id="cama:F384_24875"/>
<evidence type="ECO:0000313" key="1">
    <source>
        <dbReference type="EMBL" id="AKE61573.1"/>
    </source>
</evidence>
<dbReference type="Pfam" id="PF05930">
    <property type="entry name" value="Phage_AlpA"/>
    <property type="match status" value="1"/>
</dbReference>
<protein>
    <submittedName>
        <fullName evidence="1">AlpA family transcriptional regulator</fullName>
    </submittedName>
</protein>
<dbReference type="Gene3D" id="1.10.238.160">
    <property type="match status" value="1"/>
</dbReference>
<dbReference type="OrthoDB" id="5986966at2"/>
<dbReference type="RefSeq" id="WP_046495875.1">
    <property type="nucleotide sequence ID" value="NZ_CP011132.1"/>
</dbReference>
<dbReference type="AlphaFoldDB" id="A0A0F6RI74"/>
<name>A0A0F6RI74_CITAM</name>
<dbReference type="PATRIC" id="fig|1261127.3.peg.5156"/>
<sequence length="127" mass="14218">MQDKNNSLMATANALYPDPVVGELLEMADKMNVSERLVDMNQVIELTTLSRRTLLNLEARGEFPVRVQVTEGRKAWYLSEVIEWINNIPRTSETCHVPVPAKPEASLCLKAERVRQQARGGKGTLIG</sequence>
<reference evidence="1 2" key="1">
    <citation type="journal article" date="2013" name="Appl. Microbiol. Biotechnol.">
        <title>Glycerol assimilation and production of 1,3-propanediol by Citrobacter amalonaticus Y19.</title>
        <authorList>
            <person name="Ainala S.K."/>
            <person name="Ashok S."/>
            <person name="Ko Y."/>
            <person name="Park S."/>
        </authorList>
    </citation>
    <scope>NUCLEOTIDE SEQUENCE [LARGE SCALE GENOMIC DNA]</scope>
    <source>
        <strain evidence="1 2">Y19</strain>
    </source>
</reference>
<gene>
    <name evidence="1" type="ORF">F384_24875</name>
</gene>
<dbReference type="EMBL" id="CP011132">
    <property type="protein sequence ID" value="AKE61573.1"/>
    <property type="molecule type" value="Genomic_DNA"/>
</dbReference>
<dbReference type="InterPro" id="IPR010260">
    <property type="entry name" value="AlpA"/>
</dbReference>
<organism evidence="1 2">
    <name type="scientific">Citrobacter amalonaticus Y19</name>
    <dbReference type="NCBI Taxonomy" id="1261127"/>
    <lineage>
        <taxon>Bacteria</taxon>
        <taxon>Pseudomonadati</taxon>
        <taxon>Pseudomonadota</taxon>
        <taxon>Gammaproteobacteria</taxon>
        <taxon>Enterobacterales</taxon>
        <taxon>Enterobacteriaceae</taxon>
        <taxon>Citrobacter</taxon>
    </lineage>
</organism>
<dbReference type="HOGENOM" id="CLU_2117301_0_0_6"/>
<proteinExistence type="predicted"/>